<dbReference type="InterPro" id="IPR011992">
    <property type="entry name" value="EF-hand-dom_pair"/>
</dbReference>
<dbReference type="InterPro" id="IPR002048">
    <property type="entry name" value="EF_hand_dom"/>
</dbReference>
<feature type="domain" description="EF-hand" evidence="2">
    <location>
        <begin position="58"/>
        <end position="93"/>
    </location>
</feature>
<evidence type="ECO:0000313" key="4">
    <source>
        <dbReference type="Proteomes" id="UP000327493"/>
    </source>
</evidence>
<proteinExistence type="predicted"/>
<accession>A0A5J5CT18</accession>
<protein>
    <recommendedName>
        <fullName evidence="2">EF-hand domain-containing protein</fullName>
    </recommendedName>
</protein>
<feature type="region of interest" description="Disordered" evidence="1">
    <location>
        <begin position="1"/>
        <end position="37"/>
    </location>
</feature>
<dbReference type="EMBL" id="VOFY01000015">
    <property type="protein sequence ID" value="KAA8585502.1"/>
    <property type="molecule type" value="Genomic_DNA"/>
</dbReference>
<feature type="compositionally biased region" description="Polar residues" evidence="1">
    <location>
        <begin position="24"/>
        <end position="37"/>
    </location>
</feature>
<evidence type="ECO:0000259" key="2">
    <source>
        <dbReference type="PROSITE" id="PS50222"/>
    </source>
</evidence>
<keyword evidence="4" id="KW-1185">Reference proteome</keyword>
<sequence>MTKALTGLLTSPAGTRTPPRPDQLGQQQVSMDKTSRSFGSNRPAFESFLSEMTQWFSDHQLQVDELFGHSDADGSGSVHPEDFYLGLMNLGVACQQFQLHMLTQQLKTANDTISYRDLSGQVQRLGLRDDPQNTQTSRRDQHQLLNPENGRRFVRLSVRLIPFDGAAAHPGNFEVVLLSSSRVLSLIRMIQDRVGIQTSRLEVYRSRVPTEEARLLPESLLEECGFRGGPEGTPPEDTVYYDYSLLFTDCPILNCDHYFRSMPDPAAVNSGLGL</sequence>
<organism evidence="3 4">
    <name type="scientific">Etheostoma spectabile</name>
    <name type="common">orangethroat darter</name>
    <dbReference type="NCBI Taxonomy" id="54343"/>
    <lineage>
        <taxon>Eukaryota</taxon>
        <taxon>Metazoa</taxon>
        <taxon>Chordata</taxon>
        <taxon>Craniata</taxon>
        <taxon>Vertebrata</taxon>
        <taxon>Euteleostomi</taxon>
        <taxon>Actinopterygii</taxon>
        <taxon>Neopterygii</taxon>
        <taxon>Teleostei</taxon>
        <taxon>Neoteleostei</taxon>
        <taxon>Acanthomorphata</taxon>
        <taxon>Eupercaria</taxon>
        <taxon>Perciformes</taxon>
        <taxon>Percoidei</taxon>
        <taxon>Percidae</taxon>
        <taxon>Etheostomatinae</taxon>
        <taxon>Etheostoma</taxon>
    </lineage>
</organism>
<dbReference type="PROSITE" id="PS50222">
    <property type="entry name" value="EF_HAND_2"/>
    <property type="match status" value="1"/>
</dbReference>
<reference evidence="3 4" key="1">
    <citation type="submission" date="2019-08" db="EMBL/GenBank/DDBJ databases">
        <title>A chromosome-level genome assembly, high-density linkage maps, and genome scans reveal the genomic architecture of hybrid incompatibilities underlying speciation via character displacement in darters (Percidae: Etheostominae).</title>
        <authorList>
            <person name="Moran R.L."/>
            <person name="Catchen J.M."/>
            <person name="Fuller R.C."/>
        </authorList>
    </citation>
    <scope>NUCLEOTIDE SEQUENCE [LARGE SCALE GENOMIC DNA]</scope>
    <source>
        <strain evidence="3">EspeVRDwgs_2016</strain>
        <tissue evidence="3">Muscle</tissue>
    </source>
</reference>
<dbReference type="AlphaFoldDB" id="A0A5J5CT18"/>
<evidence type="ECO:0000256" key="1">
    <source>
        <dbReference type="SAM" id="MobiDB-lite"/>
    </source>
</evidence>
<comment type="caution">
    <text evidence="3">The sequence shown here is derived from an EMBL/GenBank/DDBJ whole genome shotgun (WGS) entry which is preliminary data.</text>
</comment>
<dbReference type="SUPFAM" id="SSF47473">
    <property type="entry name" value="EF-hand"/>
    <property type="match status" value="1"/>
</dbReference>
<gene>
    <name evidence="3" type="ORF">FQN60_004196</name>
</gene>
<evidence type="ECO:0000313" key="3">
    <source>
        <dbReference type="EMBL" id="KAA8585502.1"/>
    </source>
</evidence>
<dbReference type="GO" id="GO:0005509">
    <property type="term" value="F:calcium ion binding"/>
    <property type="evidence" value="ECO:0007669"/>
    <property type="project" value="InterPro"/>
</dbReference>
<name>A0A5J5CT18_9PERO</name>
<dbReference type="Proteomes" id="UP000327493">
    <property type="component" value="Chromosome 15"/>
</dbReference>